<dbReference type="EMBL" id="QNRO01000016">
    <property type="protein sequence ID" value="RBP27019.1"/>
    <property type="molecule type" value="Genomic_DNA"/>
</dbReference>
<dbReference type="RefSeq" id="WP_113863442.1">
    <property type="nucleotide sequence ID" value="NZ_QNRO01000016.1"/>
</dbReference>
<protein>
    <submittedName>
        <fullName evidence="1">Uncharacterized protein</fullName>
    </submittedName>
</protein>
<dbReference type="AlphaFoldDB" id="A0A366GJA5"/>
<reference evidence="1 2" key="1">
    <citation type="submission" date="2018-06" db="EMBL/GenBank/DDBJ databases">
        <title>Freshwater and sediment microbial communities from various areas in North America, analyzing microbe dynamics in response to fracking.</title>
        <authorList>
            <person name="Lamendella R."/>
        </authorList>
    </citation>
    <scope>NUCLEOTIDE SEQUENCE [LARGE SCALE GENOMIC DNA]</scope>
    <source>
        <strain evidence="1 2">114J</strain>
    </source>
</reference>
<gene>
    <name evidence="1" type="ORF">DET50_11677</name>
</gene>
<sequence>MPEMKSSEVIGAHFSTRNWSGADGWGLEDKKRQIYENRNATYPVRHTVRSICEDFHAASHSKVAEQVARDLANGHRIMIVGAATGDVLLGVATFLSAVMGIARAVKRTRDVTTTRLGSLGEWSGSENILPLLMDEKLMAKGEMSECAEKVKAFSPHSIIFLNPPFALRDNELFTAELVKSCKIMEVSNRRQASILAASDASLDLSSCGESSWGEAPVPLCLLIHLLTFQIREETINIVSTHPRAQALMMQLGSLKLEVGATLAGFSAIFGDSLLTDRCRVMASFALDQLNRGWSLPPRTAHSRELMSFGLRALLAQGDIKAPVTCKDLRMQLKPLLDTMVAHGEWHSLLECLLTSSIIKASDKSARAAYLVSCSEDAHYSPKWELHPGGQESNMDVAQSATSHRISSINHSDGMLSPDQRVYGLAHWLEKQPWGSDFPEPEFEQEFIVRERSVVAETHQQFIVVDFGQPTDLERWSNRFALVWKESIGNGMGPIKEGAVVRVRYKLQVNRAVHDSEVFGLVTELVPAES</sequence>
<evidence type="ECO:0000313" key="2">
    <source>
        <dbReference type="Proteomes" id="UP000252995"/>
    </source>
</evidence>
<dbReference type="OrthoDB" id="6361709at2"/>
<comment type="caution">
    <text evidence="1">The sequence shown here is derived from an EMBL/GenBank/DDBJ whole genome shotgun (WGS) entry which is preliminary data.</text>
</comment>
<organism evidence="1 2">
    <name type="scientific">Marinobacter pelagius</name>
    <dbReference type="NCBI Taxonomy" id="379482"/>
    <lineage>
        <taxon>Bacteria</taxon>
        <taxon>Pseudomonadati</taxon>
        <taxon>Pseudomonadota</taxon>
        <taxon>Gammaproteobacteria</taxon>
        <taxon>Pseudomonadales</taxon>
        <taxon>Marinobacteraceae</taxon>
        <taxon>Marinobacter</taxon>
    </lineage>
</organism>
<proteinExistence type="predicted"/>
<accession>A0A366GJA5</accession>
<name>A0A366GJA5_9GAMM</name>
<evidence type="ECO:0000313" key="1">
    <source>
        <dbReference type="EMBL" id="RBP27019.1"/>
    </source>
</evidence>
<dbReference type="Proteomes" id="UP000252995">
    <property type="component" value="Unassembled WGS sequence"/>
</dbReference>